<evidence type="ECO:0000313" key="2">
    <source>
        <dbReference type="EMBL" id="GHO93024.1"/>
    </source>
</evidence>
<keyword evidence="1" id="KW-0472">Membrane</keyword>
<keyword evidence="1" id="KW-0812">Transmembrane</keyword>
<protein>
    <submittedName>
        <fullName evidence="2">Uncharacterized protein</fullName>
    </submittedName>
</protein>
<name>A0A8J3MZE6_9CHLR</name>
<evidence type="ECO:0000313" key="3">
    <source>
        <dbReference type="Proteomes" id="UP000597444"/>
    </source>
</evidence>
<reference evidence="2" key="1">
    <citation type="submission" date="2020-10" db="EMBL/GenBank/DDBJ databases">
        <title>Taxonomic study of unclassified bacteria belonging to the class Ktedonobacteria.</title>
        <authorList>
            <person name="Yabe S."/>
            <person name="Wang C.M."/>
            <person name="Zheng Y."/>
            <person name="Sakai Y."/>
            <person name="Cavaletti L."/>
            <person name="Monciardini P."/>
            <person name="Donadio S."/>
        </authorList>
    </citation>
    <scope>NUCLEOTIDE SEQUENCE</scope>
    <source>
        <strain evidence="2">ID150040</strain>
    </source>
</reference>
<dbReference type="EMBL" id="BNJK01000001">
    <property type="protein sequence ID" value="GHO93024.1"/>
    <property type="molecule type" value="Genomic_DNA"/>
</dbReference>
<sequence length="59" mass="7140">MESRHSFFRPQAIQAYLQKQEKDILPRFFSPYTAILSYLLLFLLFIIGLFAWWTVTILR</sequence>
<feature type="transmembrane region" description="Helical" evidence="1">
    <location>
        <begin position="35"/>
        <end position="58"/>
    </location>
</feature>
<comment type="caution">
    <text evidence="2">The sequence shown here is derived from an EMBL/GenBank/DDBJ whole genome shotgun (WGS) entry which is preliminary data.</text>
</comment>
<gene>
    <name evidence="2" type="ORF">KSF_030720</name>
</gene>
<keyword evidence="3" id="KW-1185">Reference proteome</keyword>
<evidence type="ECO:0000256" key="1">
    <source>
        <dbReference type="SAM" id="Phobius"/>
    </source>
</evidence>
<keyword evidence="1" id="KW-1133">Transmembrane helix</keyword>
<accession>A0A8J3MZE6</accession>
<proteinExistence type="predicted"/>
<organism evidence="2 3">
    <name type="scientific">Reticulibacter mediterranei</name>
    <dbReference type="NCBI Taxonomy" id="2778369"/>
    <lineage>
        <taxon>Bacteria</taxon>
        <taxon>Bacillati</taxon>
        <taxon>Chloroflexota</taxon>
        <taxon>Ktedonobacteria</taxon>
        <taxon>Ktedonobacterales</taxon>
        <taxon>Reticulibacteraceae</taxon>
        <taxon>Reticulibacter</taxon>
    </lineage>
</organism>
<dbReference type="Proteomes" id="UP000597444">
    <property type="component" value="Unassembled WGS sequence"/>
</dbReference>
<dbReference type="AlphaFoldDB" id="A0A8J3MZE6"/>